<accession>A0A4Y2N9N4</accession>
<dbReference type="InterPro" id="IPR036397">
    <property type="entry name" value="RNaseH_sf"/>
</dbReference>
<protein>
    <recommendedName>
        <fullName evidence="3">Histone-lysine N-methyltransferase SETMAR</fullName>
    </recommendedName>
</protein>
<keyword evidence="2" id="KW-1185">Reference proteome</keyword>
<reference evidence="1 2" key="1">
    <citation type="journal article" date="2019" name="Sci. Rep.">
        <title>Orb-weaving spider Araneus ventricosus genome elucidates the spidroin gene catalogue.</title>
        <authorList>
            <person name="Kono N."/>
            <person name="Nakamura H."/>
            <person name="Ohtoshi R."/>
            <person name="Moran D.A.P."/>
            <person name="Shinohara A."/>
            <person name="Yoshida Y."/>
            <person name="Fujiwara M."/>
            <person name="Mori M."/>
            <person name="Tomita M."/>
            <person name="Arakawa K."/>
        </authorList>
    </citation>
    <scope>NUCLEOTIDE SEQUENCE [LARGE SCALE GENOMIC DNA]</scope>
</reference>
<organism evidence="1 2">
    <name type="scientific">Araneus ventricosus</name>
    <name type="common">Orbweaver spider</name>
    <name type="synonym">Epeira ventricosa</name>
    <dbReference type="NCBI Taxonomy" id="182803"/>
    <lineage>
        <taxon>Eukaryota</taxon>
        <taxon>Metazoa</taxon>
        <taxon>Ecdysozoa</taxon>
        <taxon>Arthropoda</taxon>
        <taxon>Chelicerata</taxon>
        <taxon>Arachnida</taxon>
        <taxon>Araneae</taxon>
        <taxon>Araneomorphae</taxon>
        <taxon>Entelegynae</taxon>
        <taxon>Araneoidea</taxon>
        <taxon>Araneidae</taxon>
        <taxon>Araneus</taxon>
    </lineage>
</organism>
<evidence type="ECO:0000313" key="1">
    <source>
        <dbReference type="EMBL" id="GBN35369.1"/>
    </source>
</evidence>
<name>A0A4Y2N9N4_ARAVE</name>
<dbReference type="EMBL" id="BGPR01008686">
    <property type="protein sequence ID" value="GBN35369.1"/>
    <property type="molecule type" value="Genomic_DNA"/>
</dbReference>
<dbReference type="Gene3D" id="3.30.420.10">
    <property type="entry name" value="Ribonuclease H-like superfamily/Ribonuclease H"/>
    <property type="match status" value="1"/>
</dbReference>
<dbReference type="PANTHER" id="PTHR46060">
    <property type="entry name" value="MARINER MOS1 TRANSPOSASE-LIKE PROTEIN"/>
    <property type="match status" value="1"/>
</dbReference>
<evidence type="ECO:0008006" key="3">
    <source>
        <dbReference type="Google" id="ProtNLM"/>
    </source>
</evidence>
<evidence type="ECO:0000313" key="2">
    <source>
        <dbReference type="Proteomes" id="UP000499080"/>
    </source>
</evidence>
<dbReference type="GO" id="GO:0003676">
    <property type="term" value="F:nucleic acid binding"/>
    <property type="evidence" value="ECO:0007669"/>
    <property type="project" value="InterPro"/>
</dbReference>
<dbReference type="PANTHER" id="PTHR46060:SF1">
    <property type="entry name" value="MARINER MOS1 TRANSPOSASE-LIKE PROTEIN"/>
    <property type="match status" value="1"/>
</dbReference>
<dbReference type="AlphaFoldDB" id="A0A4Y2N9N4"/>
<sequence>MVGLWKTINAAVSCPTLRRLRRAIPTSGVVLTHENSHPHNVVETQQLLEQLKWEVSDHPAYSPDLVTSDSHLFPELDNWLGGQSFQKNGP</sequence>
<dbReference type="Proteomes" id="UP000499080">
    <property type="component" value="Unassembled WGS sequence"/>
</dbReference>
<dbReference type="InterPro" id="IPR052709">
    <property type="entry name" value="Transposase-MT_Hybrid"/>
</dbReference>
<comment type="caution">
    <text evidence="1">The sequence shown here is derived from an EMBL/GenBank/DDBJ whole genome shotgun (WGS) entry which is preliminary data.</text>
</comment>
<proteinExistence type="predicted"/>
<gene>
    <name evidence="1" type="ORF">AVEN_225765_1</name>
</gene>